<keyword evidence="6 7" id="KW-0472">Membrane</keyword>
<proteinExistence type="inferred from homology"/>
<protein>
    <submittedName>
        <fullName evidence="9">Undecaprenyl-phosphate galactose phosphotransferase WbaP</fullName>
    </submittedName>
</protein>
<dbReference type="InterPro" id="IPR017472">
    <property type="entry name" value="Undecaprenyl-P_galact_Ptfrase"/>
</dbReference>
<keyword evidence="4 7" id="KW-0812">Transmembrane</keyword>
<feature type="transmembrane region" description="Helical" evidence="7">
    <location>
        <begin position="56"/>
        <end position="76"/>
    </location>
</feature>
<feature type="transmembrane region" description="Helical" evidence="7">
    <location>
        <begin position="283"/>
        <end position="305"/>
    </location>
</feature>
<dbReference type="PANTHER" id="PTHR30576:SF10">
    <property type="entry name" value="SLL5057 PROTEIN"/>
    <property type="match status" value="1"/>
</dbReference>
<dbReference type="NCBIfam" id="TIGR03022">
    <property type="entry name" value="WbaP_sugtrans"/>
    <property type="match status" value="1"/>
</dbReference>
<feature type="transmembrane region" description="Helical" evidence="7">
    <location>
        <begin position="14"/>
        <end position="36"/>
    </location>
</feature>
<evidence type="ECO:0000256" key="1">
    <source>
        <dbReference type="ARBA" id="ARBA00004141"/>
    </source>
</evidence>
<dbReference type="Pfam" id="PF02397">
    <property type="entry name" value="Bac_transf"/>
    <property type="match status" value="1"/>
</dbReference>
<dbReference type="EMBL" id="CP060204">
    <property type="protein sequence ID" value="QNH54522.1"/>
    <property type="molecule type" value="Genomic_DNA"/>
</dbReference>
<feature type="transmembrane region" description="Helical" evidence="7">
    <location>
        <begin position="88"/>
        <end position="105"/>
    </location>
</feature>
<evidence type="ECO:0000256" key="7">
    <source>
        <dbReference type="SAM" id="Phobius"/>
    </source>
</evidence>
<organism evidence="9 10">
    <name type="scientific">Selenomonas timonae</name>
    <dbReference type="NCBI Taxonomy" id="2754044"/>
    <lineage>
        <taxon>Bacteria</taxon>
        <taxon>Bacillati</taxon>
        <taxon>Bacillota</taxon>
        <taxon>Negativicutes</taxon>
        <taxon>Selenomonadales</taxon>
        <taxon>Selenomonadaceae</taxon>
        <taxon>Selenomonas</taxon>
    </lineage>
</organism>
<accession>A0A7G7VK79</accession>
<dbReference type="Proteomes" id="UP000515480">
    <property type="component" value="Chromosome"/>
</dbReference>
<dbReference type="InterPro" id="IPR017475">
    <property type="entry name" value="EPS_sugar_tfrase"/>
</dbReference>
<keyword evidence="10" id="KW-1185">Reference proteome</keyword>
<evidence type="ECO:0000256" key="2">
    <source>
        <dbReference type="ARBA" id="ARBA00006464"/>
    </source>
</evidence>
<evidence type="ECO:0000259" key="8">
    <source>
        <dbReference type="Pfam" id="PF02397"/>
    </source>
</evidence>
<evidence type="ECO:0000256" key="3">
    <source>
        <dbReference type="ARBA" id="ARBA00022679"/>
    </source>
</evidence>
<dbReference type="RefSeq" id="WP_185980493.1">
    <property type="nucleotide sequence ID" value="NZ_CP060204.1"/>
</dbReference>
<comment type="similarity">
    <text evidence="2">Belongs to the bacterial sugar transferase family.</text>
</comment>
<evidence type="ECO:0000313" key="10">
    <source>
        <dbReference type="Proteomes" id="UP000515480"/>
    </source>
</evidence>
<sequence length="479" mass="54639">MQTRTRIPTRIRRICAPLLFIVFDYLAILVAEKMAFGLHDLYGLLIGTSYHVPDAYLYFWIPLVFIAFLAISQTYTKMQPILETVRQIFYAVLYALITCILALYFMQASVLASRLYVVLFGVLALFNVYATRYALLKFLKGTNTFMKPVILIGAGKTAEQVLRSFERDLGYRYKVIGILDDNPVSQTLPQKFLLMGTLDNAAEIVHDSGVKTVIVTVPGMEKEKLQALLEHIQPYVRDIIFVPDLIGVPLYNVEAQTLFNEQIMMLSLRNNLARRRNRMFKRFFDIAVGGLLCVSILPILLVIAICITLDSKGSAFFNAQRIGKHGKTFTCYKFRSMHTNAGEILKEYLAAHSAAQEEWNTFAKLRDYDPRVTKVGRWIRKYSLDELPQILNVIKGDMSLVGPRPYLPREKEDIGEYLSTITLTVPGVTGFWQTSGRNDVSFAGRVAMDTWYVRNWSIWLDLMYLFKTAKIVLTGKGAY</sequence>
<feature type="transmembrane region" description="Helical" evidence="7">
    <location>
        <begin position="111"/>
        <end position="130"/>
    </location>
</feature>
<reference evidence="9 10" key="1">
    <citation type="submission" date="2020-07" db="EMBL/GenBank/DDBJ databases">
        <title>Complete genome and description of Selenomonas timonensis sp. nov., a new bacterium isolated from a gingivitis subject.</title>
        <authorList>
            <person name="Antezack A."/>
        </authorList>
    </citation>
    <scope>NUCLEOTIDE SEQUENCE [LARGE SCALE GENOMIC DNA]</scope>
    <source>
        <strain evidence="9 10">Marseille-Q3039</strain>
    </source>
</reference>
<evidence type="ECO:0000256" key="5">
    <source>
        <dbReference type="ARBA" id="ARBA00022989"/>
    </source>
</evidence>
<name>A0A7G7VK79_9FIRM</name>
<dbReference type="Pfam" id="PF13727">
    <property type="entry name" value="CoA_binding_3"/>
    <property type="match status" value="1"/>
</dbReference>
<comment type="subcellular location">
    <subcellularLocation>
        <location evidence="1">Membrane</location>
        <topology evidence="1">Multi-pass membrane protein</topology>
    </subcellularLocation>
</comment>
<evidence type="ECO:0000313" key="9">
    <source>
        <dbReference type="EMBL" id="QNH54522.1"/>
    </source>
</evidence>
<dbReference type="KEGG" id="stim:H1B31_00655"/>
<feature type="domain" description="Bacterial sugar transferase" evidence="8">
    <location>
        <begin position="281"/>
        <end position="473"/>
    </location>
</feature>
<dbReference type="AlphaFoldDB" id="A0A7G7VK79"/>
<evidence type="ECO:0000256" key="6">
    <source>
        <dbReference type="ARBA" id="ARBA00023136"/>
    </source>
</evidence>
<dbReference type="GO" id="GO:0000271">
    <property type="term" value="P:polysaccharide biosynthetic process"/>
    <property type="evidence" value="ECO:0007669"/>
    <property type="project" value="InterPro"/>
</dbReference>
<evidence type="ECO:0000256" key="4">
    <source>
        <dbReference type="ARBA" id="ARBA00022692"/>
    </source>
</evidence>
<dbReference type="InterPro" id="IPR003362">
    <property type="entry name" value="Bact_transf"/>
</dbReference>
<keyword evidence="5 7" id="KW-1133">Transmembrane helix</keyword>
<dbReference type="PANTHER" id="PTHR30576">
    <property type="entry name" value="COLANIC BIOSYNTHESIS UDP-GLUCOSE LIPID CARRIER TRANSFERASE"/>
    <property type="match status" value="1"/>
</dbReference>
<dbReference type="GO" id="GO:0016780">
    <property type="term" value="F:phosphotransferase activity, for other substituted phosphate groups"/>
    <property type="evidence" value="ECO:0007669"/>
    <property type="project" value="TreeGrafter"/>
</dbReference>
<dbReference type="GO" id="GO:0005886">
    <property type="term" value="C:plasma membrane"/>
    <property type="evidence" value="ECO:0007669"/>
    <property type="project" value="InterPro"/>
</dbReference>
<gene>
    <name evidence="9" type="primary">wbaP</name>
    <name evidence="9" type="ORF">H1B31_00655</name>
</gene>
<dbReference type="Gene3D" id="3.40.50.720">
    <property type="entry name" value="NAD(P)-binding Rossmann-like Domain"/>
    <property type="match status" value="1"/>
</dbReference>
<keyword evidence="3 9" id="KW-0808">Transferase</keyword>
<dbReference type="NCBIfam" id="TIGR03025">
    <property type="entry name" value="EPS_sugtrans"/>
    <property type="match status" value="1"/>
</dbReference>